<protein>
    <submittedName>
        <fullName evidence="1">Uncharacterized protein</fullName>
    </submittedName>
</protein>
<accession>A0ABX1NZP1</accession>
<sequence length="66" mass="7223">MKVRAMELSSRMMTDLRVGPIRVEETTGFRMPALRASLKSAFISFARTGSMKRERARAAECGGSAG</sequence>
<comment type="caution">
    <text evidence="1">The sequence shown here is derived from an EMBL/GenBank/DDBJ whole genome shotgun (WGS) entry which is preliminary data.</text>
</comment>
<dbReference type="RefSeq" id="WP_169118664.1">
    <property type="nucleotide sequence ID" value="NZ_CP059467.1"/>
</dbReference>
<dbReference type="EMBL" id="WTVP01000060">
    <property type="protein sequence ID" value="NMG17122.1"/>
    <property type="molecule type" value="Genomic_DNA"/>
</dbReference>
<gene>
    <name evidence="1" type="ORF">GPA24_16600</name>
</gene>
<organism evidence="1 2">
    <name type="scientific">Aromatoleum bremense</name>
    <dbReference type="NCBI Taxonomy" id="76115"/>
    <lineage>
        <taxon>Bacteria</taxon>
        <taxon>Pseudomonadati</taxon>
        <taxon>Pseudomonadota</taxon>
        <taxon>Betaproteobacteria</taxon>
        <taxon>Rhodocyclales</taxon>
        <taxon>Rhodocyclaceae</taxon>
        <taxon>Aromatoleum</taxon>
    </lineage>
</organism>
<evidence type="ECO:0000313" key="1">
    <source>
        <dbReference type="EMBL" id="NMG17122.1"/>
    </source>
</evidence>
<reference evidence="1 2" key="1">
    <citation type="submission" date="2019-12" db="EMBL/GenBank/DDBJ databases">
        <title>Comparative genomics gives insights into the taxonomy of the Azoarcus-Aromatoleum group and reveals separate origins of nif in the plant-associated Azoarcus and non-plant-associated Aromatoleum sub-groups.</title>
        <authorList>
            <person name="Lafos M."/>
            <person name="Maluk M."/>
            <person name="Batista M."/>
            <person name="Junghare M."/>
            <person name="Carmona M."/>
            <person name="Faoro H."/>
            <person name="Cruz L.M."/>
            <person name="Battistoni F."/>
            <person name="De Souza E."/>
            <person name="Pedrosa F."/>
            <person name="Chen W.-M."/>
            <person name="Poole P.S."/>
            <person name="Dixon R.A."/>
            <person name="James E.K."/>
        </authorList>
    </citation>
    <scope>NUCLEOTIDE SEQUENCE [LARGE SCALE GENOMIC DNA]</scope>
    <source>
        <strain evidence="1 2">PbN1</strain>
    </source>
</reference>
<keyword evidence="2" id="KW-1185">Reference proteome</keyword>
<name>A0ABX1NZP1_9RHOO</name>
<evidence type="ECO:0000313" key="2">
    <source>
        <dbReference type="Proteomes" id="UP000633943"/>
    </source>
</evidence>
<dbReference type="Proteomes" id="UP000633943">
    <property type="component" value="Unassembled WGS sequence"/>
</dbReference>
<proteinExistence type="predicted"/>